<protein>
    <submittedName>
        <fullName evidence="2">Uncharacterized protein</fullName>
    </submittedName>
</protein>
<reference evidence="2 3" key="1">
    <citation type="submission" date="2018-12" db="EMBL/GenBank/DDBJ databases">
        <title>Draft genome sequence of Embleya hyalina NBRC 13850T.</title>
        <authorList>
            <person name="Komaki H."/>
            <person name="Hosoyama A."/>
            <person name="Kimura A."/>
            <person name="Ichikawa N."/>
            <person name="Tamura T."/>
        </authorList>
    </citation>
    <scope>NUCLEOTIDE SEQUENCE [LARGE SCALE GENOMIC DNA]</scope>
    <source>
        <strain evidence="2 3">NBRC 13850</strain>
    </source>
</reference>
<comment type="caution">
    <text evidence="2">The sequence shown here is derived from an EMBL/GenBank/DDBJ whole genome shotgun (WGS) entry which is preliminary data.</text>
</comment>
<evidence type="ECO:0000256" key="1">
    <source>
        <dbReference type="SAM" id="MobiDB-lite"/>
    </source>
</evidence>
<evidence type="ECO:0000313" key="3">
    <source>
        <dbReference type="Proteomes" id="UP000286931"/>
    </source>
</evidence>
<sequence length="196" mass="20318">MRGVIAAVARGAGSVDPSTTAAAPIPRDAPAWGPQEPGPFTCGRPIGYPTTERYDGFGLSPLTIEHPAGAPDGRPTAVATLTPSSPTGLNATEVYPVLLVLRDGIVVGGPVQAGARGPGRLLRSPTWGPGDQTVRDLAPAWLCGAVTWEQMWAHPGRYTPALVMTPPTTDGNRPGSRAIDASYPLLISTARLDARP</sequence>
<dbReference type="Proteomes" id="UP000286931">
    <property type="component" value="Unassembled WGS sequence"/>
</dbReference>
<keyword evidence="3" id="KW-1185">Reference proteome</keyword>
<feature type="region of interest" description="Disordered" evidence="1">
    <location>
        <begin position="12"/>
        <end position="44"/>
    </location>
</feature>
<proteinExistence type="predicted"/>
<organism evidence="2 3">
    <name type="scientific">Embleya hyalina</name>
    <dbReference type="NCBI Taxonomy" id="516124"/>
    <lineage>
        <taxon>Bacteria</taxon>
        <taxon>Bacillati</taxon>
        <taxon>Actinomycetota</taxon>
        <taxon>Actinomycetes</taxon>
        <taxon>Kitasatosporales</taxon>
        <taxon>Streptomycetaceae</taxon>
        <taxon>Embleya</taxon>
    </lineage>
</organism>
<dbReference type="AlphaFoldDB" id="A0A401YEY8"/>
<accession>A0A401YEY8</accession>
<name>A0A401YEY8_9ACTN</name>
<evidence type="ECO:0000313" key="2">
    <source>
        <dbReference type="EMBL" id="GCD93174.1"/>
    </source>
</evidence>
<dbReference type="EMBL" id="BIFH01000013">
    <property type="protein sequence ID" value="GCD93174.1"/>
    <property type="molecule type" value="Genomic_DNA"/>
</dbReference>
<gene>
    <name evidence="2" type="ORF">EHYA_00817</name>
</gene>